<sequence>MPRSMTAFNRGERVEAWGRLSWELRSVNHRYLDVSPRIPEDLRQIEPIVRERVARRVSRGKMECSLRFEPSVGVSDVAVNWPYAEKLIEAGKGLQGKLGLAATSMDPLDLLRMPGVLAEPTRDLEPVTAAALELLDETLDGFIRAREREGEHLQQLVAERADKLLALAEGLRAQLPAIQQRLRERLEQRLAELEQPADPGRLEQELVYMAQRMDVDEELDRLTGHVEEIRRALGRREPVGRRLDFLMQELNREANTLGSKSAALESTNASVEMKVLIEQMREQIQNLE</sequence>
<dbReference type="AlphaFoldDB" id="A0AAE3G607"/>
<dbReference type="InterPro" id="IPR013551">
    <property type="entry name" value="YicC-like_C"/>
</dbReference>
<evidence type="ECO:0000259" key="7">
    <source>
        <dbReference type="Pfam" id="PF08340"/>
    </source>
</evidence>
<evidence type="ECO:0000313" key="9">
    <source>
        <dbReference type="Proteomes" id="UP001205843"/>
    </source>
</evidence>
<evidence type="ECO:0000259" key="6">
    <source>
        <dbReference type="Pfam" id="PF03755"/>
    </source>
</evidence>
<comment type="caution">
    <text evidence="8">The sequence shown here is derived from an EMBL/GenBank/DDBJ whole genome shotgun (WGS) entry which is preliminary data.</text>
</comment>
<accession>A0AAE3G607</accession>
<reference evidence="8" key="1">
    <citation type="submission" date="2022-03" db="EMBL/GenBank/DDBJ databases">
        <title>Genomic Encyclopedia of Type Strains, Phase III (KMG-III): the genomes of soil and plant-associated and newly described type strains.</title>
        <authorList>
            <person name="Whitman W."/>
        </authorList>
    </citation>
    <scope>NUCLEOTIDE SEQUENCE</scope>
    <source>
        <strain evidence="8">ANL 6-2</strain>
    </source>
</reference>
<keyword evidence="3" id="KW-0255">Endonuclease</keyword>
<evidence type="ECO:0000256" key="2">
    <source>
        <dbReference type="ARBA" id="ARBA00022722"/>
    </source>
</evidence>
<dbReference type="Pfam" id="PF03755">
    <property type="entry name" value="YicC-like_N"/>
    <property type="match status" value="1"/>
</dbReference>
<keyword evidence="9" id="KW-1185">Reference proteome</keyword>
<feature type="domain" description="Endoribonuclease YicC-like N-terminal" evidence="6">
    <location>
        <begin position="3"/>
        <end position="155"/>
    </location>
</feature>
<keyword evidence="4" id="KW-0378">Hydrolase</keyword>
<dbReference type="RefSeq" id="WP_253478686.1">
    <property type="nucleotide sequence ID" value="NZ_JALJXV010000005.1"/>
</dbReference>
<name>A0AAE3G607_9GAMM</name>
<evidence type="ECO:0000313" key="8">
    <source>
        <dbReference type="EMBL" id="MCP1675356.1"/>
    </source>
</evidence>
<comment type="cofactor">
    <cofactor evidence="1">
        <name>a divalent metal cation</name>
        <dbReference type="ChEBI" id="CHEBI:60240"/>
    </cofactor>
</comment>
<dbReference type="InterPro" id="IPR013527">
    <property type="entry name" value="YicC-like_N"/>
</dbReference>
<proteinExistence type="inferred from homology"/>
<dbReference type="PANTHER" id="PTHR30636">
    <property type="entry name" value="UPF0701 PROTEIN YICC"/>
    <property type="match status" value="1"/>
</dbReference>
<dbReference type="GO" id="GO:0004521">
    <property type="term" value="F:RNA endonuclease activity"/>
    <property type="evidence" value="ECO:0007669"/>
    <property type="project" value="InterPro"/>
</dbReference>
<dbReference type="PANTHER" id="PTHR30636:SF3">
    <property type="entry name" value="UPF0701 PROTEIN YICC"/>
    <property type="match status" value="1"/>
</dbReference>
<dbReference type="NCBIfam" id="TIGR00255">
    <property type="entry name" value="YicC/YloC family endoribonuclease"/>
    <property type="match status" value="1"/>
</dbReference>
<gene>
    <name evidence="8" type="ORF">J2T57_002504</name>
</gene>
<dbReference type="InterPro" id="IPR005229">
    <property type="entry name" value="YicC/YloC-like"/>
</dbReference>
<dbReference type="Proteomes" id="UP001205843">
    <property type="component" value="Unassembled WGS sequence"/>
</dbReference>
<evidence type="ECO:0000256" key="5">
    <source>
        <dbReference type="ARBA" id="ARBA00035648"/>
    </source>
</evidence>
<dbReference type="Pfam" id="PF08340">
    <property type="entry name" value="YicC-like_C"/>
    <property type="match status" value="1"/>
</dbReference>
<evidence type="ECO:0000256" key="4">
    <source>
        <dbReference type="ARBA" id="ARBA00022801"/>
    </source>
</evidence>
<evidence type="ECO:0000256" key="3">
    <source>
        <dbReference type="ARBA" id="ARBA00022759"/>
    </source>
</evidence>
<protein>
    <submittedName>
        <fullName evidence="8">Uncharacterized protein (TIGR00255 family)</fullName>
    </submittedName>
</protein>
<dbReference type="GO" id="GO:0016787">
    <property type="term" value="F:hydrolase activity"/>
    <property type="evidence" value="ECO:0007669"/>
    <property type="project" value="UniProtKB-KW"/>
</dbReference>
<keyword evidence="2" id="KW-0540">Nuclease</keyword>
<evidence type="ECO:0000256" key="1">
    <source>
        <dbReference type="ARBA" id="ARBA00001968"/>
    </source>
</evidence>
<feature type="domain" description="Endoribonuclease YicC-like C-terminal" evidence="7">
    <location>
        <begin position="173"/>
        <end position="288"/>
    </location>
</feature>
<organism evidence="8 9">
    <name type="scientific">Natronocella acetinitrilica</name>
    <dbReference type="NCBI Taxonomy" id="414046"/>
    <lineage>
        <taxon>Bacteria</taxon>
        <taxon>Pseudomonadati</taxon>
        <taxon>Pseudomonadota</taxon>
        <taxon>Gammaproteobacteria</taxon>
        <taxon>Chromatiales</taxon>
        <taxon>Ectothiorhodospiraceae</taxon>
        <taxon>Natronocella</taxon>
    </lineage>
</organism>
<dbReference type="EMBL" id="JALJXV010000005">
    <property type="protein sequence ID" value="MCP1675356.1"/>
    <property type="molecule type" value="Genomic_DNA"/>
</dbReference>
<comment type="similarity">
    <text evidence="5">Belongs to the YicC/YloC family.</text>
</comment>